<dbReference type="InterPro" id="IPR013144">
    <property type="entry name" value="CRA_dom"/>
</dbReference>
<evidence type="ECO:0000256" key="2">
    <source>
        <dbReference type="SAM" id="Coils"/>
    </source>
</evidence>
<sequence>MSTKLNTEGVLLFEQPFARVPYENYRKVFRTSQKNVERELGWVQVTSTALAEREAKGTLDKDEALNSIEGMIDRVESLKRKLSDLQDTAGKPTQDVMRERLSHLSTVETISTASGPEYNRWADTRLDRWLVDWCLRSGMEMTARKVAKEKNIETLVDIDLFMDIRRIEKALSEHSCSEALVWCSENKVALRKIKSTLEFDLRLQEYIELTRARKSQEAIAYSRKYLVPWHETHLAQIQTATALLAFPPNTTCGPYKRLYDPSRWYTLVQSFRLAIYTLNTLPTEPLLHLSLYAGLASLKLPLGVRWTGNGEACAGGAIQPSREFYYCL</sequence>
<comment type="caution">
    <text evidence="4">The sequence shown here is derived from an EMBL/GenBank/DDBJ whole genome shotgun (WGS) entry which is preliminary data.</text>
</comment>
<comment type="similarity">
    <text evidence="1">Belongs to the FYV10 family.</text>
</comment>
<feature type="domain" description="CTLH" evidence="3">
    <location>
        <begin position="161"/>
        <end position="217"/>
    </location>
</feature>
<proteinExistence type="inferred from homology"/>
<evidence type="ECO:0000313" key="4">
    <source>
        <dbReference type="EMBL" id="KAG5643634.1"/>
    </source>
</evidence>
<organism evidence="4 5">
    <name type="scientific">Asterophora parasitica</name>
    <dbReference type="NCBI Taxonomy" id="117018"/>
    <lineage>
        <taxon>Eukaryota</taxon>
        <taxon>Fungi</taxon>
        <taxon>Dikarya</taxon>
        <taxon>Basidiomycota</taxon>
        <taxon>Agaricomycotina</taxon>
        <taxon>Agaricomycetes</taxon>
        <taxon>Agaricomycetidae</taxon>
        <taxon>Agaricales</taxon>
        <taxon>Tricholomatineae</taxon>
        <taxon>Lyophyllaceae</taxon>
        <taxon>Asterophora</taxon>
    </lineage>
</organism>
<dbReference type="GO" id="GO:0004842">
    <property type="term" value="F:ubiquitin-protein transferase activity"/>
    <property type="evidence" value="ECO:0007669"/>
    <property type="project" value="InterPro"/>
</dbReference>
<dbReference type="GO" id="GO:0005737">
    <property type="term" value="C:cytoplasm"/>
    <property type="evidence" value="ECO:0007669"/>
    <property type="project" value="TreeGrafter"/>
</dbReference>
<dbReference type="PROSITE" id="PS50897">
    <property type="entry name" value="CTLH"/>
    <property type="match status" value="1"/>
</dbReference>
<dbReference type="GO" id="GO:0034657">
    <property type="term" value="C:GID complex"/>
    <property type="evidence" value="ECO:0007669"/>
    <property type="project" value="TreeGrafter"/>
</dbReference>
<dbReference type="Pfam" id="PF10607">
    <property type="entry name" value="CTLH"/>
    <property type="match status" value="1"/>
</dbReference>
<dbReference type="EMBL" id="JABCKV010000102">
    <property type="protein sequence ID" value="KAG5643634.1"/>
    <property type="molecule type" value="Genomic_DNA"/>
</dbReference>
<feature type="coiled-coil region" evidence="2">
    <location>
        <begin position="61"/>
        <end position="88"/>
    </location>
</feature>
<evidence type="ECO:0000256" key="1">
    <source>
        <dbReference type="ARBA" id="ARBA00010615"/>
    </source>
</evidence>
<protein>
    <recommendedName>
        <fullName evidence="3">CTLH domain-containing protein</fullName>
    </recommendedName>
</protein>
<dbReference type="Proteomes" id="UP000775547">
    <property type="component" value="Unassembled WGS sequence"/>
</dbReference>
<dbReference type="PANTHER" id="PTHR12170">
    <property type="entry name" value="MACROPHAGE ERYTHROBLAST ATTACHER-RELATED"/>
    <property type="match status" value="1"/>
</dbReference>
<reference evidence="4" key="2">
    <citation type="submission" date="2021-10" db="EMBL/GenBank/DDBJ databases">
        <title>Phylogenomics reveals ancestral predisposition of the termite-cultivated fungus Termitomyces towards a domesticated lifestyle.</title>
        <authorList>
            <person name="Auxier B."/>
            <person name="Grum-Grzhimaylo A."/>
            <person name="Cardenas M.E."/>
            <person name="Lodge J.D."/>
            <person name="Laessoe T."/>
            <person name="Pedersen O."/>
            <person name="Smith M.E."/>
            <person name="Kuyper T.W."/>
            <person name="Franco-Molano E.A."/>
            <person name="Baroni T.J."/>
            <person name="Aanen D.K."/>
        </authorList>
    </citation>
    <scope>NUCLEOTIDE SEQUENCE</scope>
    <source>
        <strain evidence="4">AP01</strain>
        <tissue evidence="4">Mycelium</tissue>
    </source>
</reference>
<evidence type="ECO:0000313" key="5">
    <source>
        <dbReference type="Proteomes" id="UP000775547"/>
    </source>
</evidence>
<dbReference type="InterPro" id="IPR006595">
    <property type="entry name" value="CTLH_C"/>
</dbReference>
<gene>
    <name evidence="4" type="ORF">DXG03_000560</name>
</gene>
<reference evidence="4" key="1">
    <citation type="submission" date="2020-07" db="EMBL/GenBank/DDBJ databases">
        <authorList>
            <person name="Nieuwenhuis M."/>
            <person name="Van De Peppel L.J.J."/>
        </authorList>
    </citation>
    <scope>NUCLEOTIDE SEQUENCE</scope>
    <source>
        <strain evidence="4">AP01</strain>
        <tissue evidence="4">Mycelium</tissue>
    </source>
</reference>
<evidence type="ECO:0000259" key="3">
    <source>
        <dbReference type="PROSITE" id="PS50897"/>
    </source>
</evidence>
<dbReference type="GO" id="GO:0043161">
    <property type="term" value="P:proteasome-mediated ubiquitin-dependent protein catabolic process"/>
    <property type="evidence" value="ECO:0007669"/>
    <property type="project" value="InterPro"/>
</dbReference>
<dbReference type="SMART" id="SM00668">
    <property type="entry name" value="CTLH"/>
    <property type="match status" value="1"/>
</dbReference>
<keyword evidence="2" id="KW-0175">Coiled coil</keyword>
<keyword evidence="5" id="KW-1185">Reference proteome</keyword>
<dbReference type="InterPro" id="IPR045098">
    <property type="entry name" value="Fyv10_fam"/>
</dbReference>
<dbReference type="PANTHER" id="PTHR12170:SF2">
    <property type="entry name" value="E3 UBIQUITIN-PROTEIN TRANSFERASE MAEA"/>
    <property type="match status" value="1"/>
</dbReference>
<dbReference type="InterPro" id="IPR024964">
    <property type="entry name" value="CTLH/CRA"/>
</dbReference>
<dbReference type="AlphaFoldDB" id="A0A9P7KC04"/>
<dbReference type="OrthoDB" id="1933455at2759"/>
<accession>A0A9P7KC04</accession>
<name>A0A9P7KC04_9AGAR</name>
<dbReference type="SMART" id="SM00757">
    <property type="entry name" value="CRA"/>
    <property type="match status" value="1"/>
</dbReference>
<dbReference type="GO" id="GO:0005634">
    <property type="term" value="C:nucleus"/>
    <property type="evidence" value="ECO:0007669"/>
    <property type="project" value="TreeGrafter"/>
</dbReference>